<feature type="domain" description="Flagellin C-terminal" evidence="5">
    <location>
        <begin position="200"/>
        <end position="280"/>
    </location>
</feature>
<proteinExistence type="inferred from homology"/>
<dbReference type="GO" id="GO:0005576">
    <property type="term" value="C:extracellular region"/>
    <property type="evidence" value="ECO:0007669"/>
    <property type="project" value="UniProtKB-SubCell"/>
</dbReference>
<name>A0A2T0VZ24_9RHOB</name>
<keyword evidence="2 3" id="KW-0975">Bacterial flagellum</keyword>
<reference evidence="6 7" key="1">
    <citation type="submission" date="2018-03" db="EMBL/GenBank/DDBJ databases">
        <title>Genomic Encyclopedia of Archaeal and Bacterial Type Strains, Phase II (KMG-II): from individual species to whole genera.</title>
        <authorList>
            <person name="Goeker M."/>
        </authorList>
    </citation>
    <scope>NUCLEOTIDE SEQUENCE [LARGE SCALE GENOMIC DNA]</scope>
    <source>
        <strain evidence="6 7">DSM 101533</strain>
    </source>
</reference>
<dbReference type="InterPro" id="IPR046358">
    <property type="entry name" value="Flagellin_C"/>
</dbReference>
<dbReference type="SUPFAM" id="SSF64518">
    <property type="entry name" value="Phase 1 flagellin"/>
    <property type="match status" value="1"/>
</dbReference>
<feature type="domain" description="Flagellin N-terminal" evidence="4">
    <location>
        <begin position="4"/>
        <end position="135"/>
    </location>
</feature>
<dbReference type="EMBL" id="PVTP01000005">
    <property type="protein sequence ID" value="PRY77595.1"/>
    <property type="molecule type" value="Genomic_DNA"/>
</dbReference>
<evidence type="ECO:0000259" key="5">
    <source>
        <dbReference type="Pfam" id="PF00700"/>
    </source>
</evidence>
<dbReference type="Gene3D" id="1.20.1330.10">
    <property type="entry name" value="f41 fragment of flagellin, N-terminal domain"/>
    <property type="match status" value="1"/>
</dbReference>
<dbReference type="AlphaFoldDB" id="A0A2T0VZ24"/>
<dbReference type="PANTHER" id="PTHR42792:SF2">
    <property type="entry name" value="FLAGELLIN"/>
    <property type="match status" value="1"/>
</dbReference>
<sequence>MSSILTNNSAMVALQTLKSINGDLSETQSMISTGKEVSSAKDNSAIWAISKVMESDVAGFKAISDSLALGESTVAVASAGAEQIVETLTEMKQLAVSAQSENVDFAKIQADMDEKAAQVASVISASQFNGANLLATDVDGNGGTGLNVLSSLDRVGSGAPTPTLITVDSVDFEADVDLVANLTAITDTATAATALGELETFLTTAIDGAAQLGASAKRIDSQNEFVSKLSDSLKSGIGTMVDADMEETSARLQALQVQQQLGVQSLSIANQAPQTILSLFR</sequence>
<dbReference type="Proteomes" id="UP000238007">
    <property type="component" value="Unassembled WGS sequence"/>
</dbReference>
<dbReference type="GO" id="GO:0009288">
    <property type="term" value="C:bacterial-type flagellum"/>
    <property type="evidence" value="ECO:0007669"/>
    <property type="project" value="UniProtKB-SubCell"/>
</dbReference>
<dbReference type="InterPro" id="IPR001492">
    <property type="entry name" value="Flagellin"/>
</dbReference>
<keyword evidence="6" id="KW-0282">Flagellum</keyword>
<keyword evidence="6" id="KW-0966">Cell projection</keyword>
<comment type="subcellular location">
    <subcellularLocation>
        <location evidence="3">Secreted</location>
    </subcellularLocation>
    <subcellularLocation>
        <location evidence="3">Bacterial flagellum</location>
    </subcellularLocation>
</comment>
<evidence type="ECO:0000256" key="2">
    <source>
        <dbReference type="ARBA" id="ARBA00023143"/>
    </source>
</evidence>
<dbReference type="Pfam" id="PF00669">
    <property type="entry name" value="Flagellin_N"/>
    <property type="match status" value="1"/>
</dbReference>
<dbReference type="Pfam" id="PF00700">
    <property type="entry name" value="Flagellin_C"/>
    <property type="match status" value="1"/>
</dbReference>
<organism evidence="6 7">
    <name type="scientific">Yoonia maritima</name>
    <dbReference type="NCBI Taxonomy" id="1435347"/>
    <lineage>
        <taxon>Bacteria</taxon>
        <taxon>Pseudomonadati</taxon>
        <taxon>Pseudomonadota</taxon>
        <taxon>Alphaproteobacteria</taxon>
        <taxon>Rhodobacterales</taxon>
        <taxon>Paracoccaceae</taxon>
        <taxon>Yoonia</taxon>
    </lineage>
</organism>
<evidence type="ECO:0000256" key="1">
    <source>
        <dbReference type="ARBA" id="ARBA00005709"/>
    </source>
</evidence>
<protein>
    <recommendedName>
        <fullName evidence="3">Flagellin</fullName>
    </recommendedName>
</protein>
<comment type="function">
    <text evidence="3">Flagellin is the subunit protein which polymerizes to form the filaments of bacterial flagella.</text>
</comment>
<accession>A0A2T0VZ24</accession>
<evidence type="ECO:0000313" key="6">
    <source>
        <dbReference type="EMBL" id="PRY77595.1"/>
    </source>
</evidence>
<comment type="similarity">
    <text evidence="1 3">Belongs to the bacterial flagellin family.</text>
</comment>
<gene>
    <name evidence="6" type="ORF">CLV80_10578</name>
</gene>
<dbReference type="OrthoDB" id="8328560at2"/>
<keyword evidence="6" id="KW-0969">Cilium</keyword>
<evidence type="ECO:0000259" key="4">
    <source>
        <dbReference type="Pfam" id="PF00669"/>
    </source>
</evidence>
<evidence type="ECO:0000313" key="7">
    <source>
        <dbReference type="Proteomes" id="UP000238007"/>
    </source>
</evidence>
<dbReference type="InterPro" id="IPR001029">
    <property type="entry name" value="Flagellin_N"/>
</dbReference>
<dbReference type="PRINTS" id="PR00207">
    <property type="entry name" value="FLAGELLIN"/>
</dbReference>
<dbReference type="PANTHER" id="PTHR42792">
    <property type="entry name" value="FLAGELLIN"/>
    <property type="match status" value="1"/>
</dbReference>
<keyword evidence="7" id="KW-1185">Reference proteome</keyword>
<keyword evidence="3" id="KW-0964">Secreted</keyword>
<evidence type="ECO:0000256" key="3">
    <source>
        <dbReference type="RuleBase" id="RU362073"/>
    </source>
</evidence>
<comment type="caution">
    <text evidence="6">The sequence shown here is derived from an EMBL/GenBank/DDBJ whole genome shotgun (WGS) entry which is preliminary data.</text>
</comment>
<dbReference type="GO" id="GO:0005198">
    <property type="term" value="F:structural molecule activity"/>
    <property type="evidence" value="ECO:0007669"/>
    <property type="project" value="UniProtKB-UniRule"/>
</dbReference>
<dbReference type="RefSeq" id="WP_106357111.1">
    <property type="nucleotide sequence ID" value="NZ_PKFN01000015.1"/>
</dbReference>